<dbReference type="AlphaFoldDB" id="X1J988"/>
<name>X1J988_9ZZZZ</name>
<dbReference type="Pfam" id="PF13505">
    <property type="entry name" value="OMP_b-brl"/>
    <property type="match status" value="1"/>
</dbReference>
<evidence type="ECO:0000259" key="2">
    <source>
        <dbReference type="Pfam" id="PF13505"/>
    </source>
</evidence>
<accession>X1J988</accession>
<evidence type="ECO:0000256" key="1">
    <source>
        <dbReference type="ARBA" id="ARBA00022729"/>
    </source>
</evidence>
<feature type="domain" description="Outer membrane protein beta-barrel" evidence="2">
    <location>
        <begin position="29"/>
        <end position="235"/>
    </location>
</feature>
<feature type="non-terminal residue" evidence="3">
    <location>
        <position position="247"/>
    </location>
</feature>
<protein>
    <recommendedName>
        <fullName evidence="2">Outer membrane protein beta-barrel domain-containing protein</fullName>
    </recommendedName>
</protein>
<feature type="non-terminal residue" evidence="3">
    <location>
        <position position="1"/>
    </location>
</feature>
<proteinExistence type="predicted"/>
<dbReference type="InterPro" id="IPR011250">
    <property type="entry name" value="OMP/PagP_B-barrel"/>
</dbReference>
<evidence type="ECO:0000313" key="3">
    <source>
        <dbReference type="EMBL" id="GAH78050.1"/>
    </source>
</evidence>
<dbReference type="EMBL" id="BARU01037827">
    <property type="protein sequence ID" value="GAH78050.1"/>
    <property type="molecule type" value="Genomic_DNA"/>
</dbReference>
<sequence length="247" mass="28387">FFSLVFLSRIALSEEKEKFKPKFSIKLTGGYGYVPLGDINEFLDTRSGLSRKKKIYWPDLFSLRDEIKNINYGLNLEGELRINISSKFAIGIGIEYIHAKKESYLILRGKNSITTYTARESYEPKITIIPIKLGIYYKLPLLPRTSLLFNIGGGYYFAKSSLFFDQHEKWSSFLSYDSASYDSAYFSSFWTEHRYKFNGGNFGFHGGIGFEYSLGKNLSLVIEGQGRYVKIKELKGKDIMITSWGDK</sequence>
<reference evidence="3" key="1">
    <citation type="journal article" date="2014" name="Front. Microbiol.">
        <title>High frequency of phylogenetically diverse reductive dehalogenase-homologous genes in deep subseafloor sedimentary metagenomes.</title>
        <authorList>
            <person name="Kawai M."/>
            <person name="Futagami T."/>
            <person name="Toyoda A."/>
            <person name="Takaki Y."/>
            <person name="Nishi S."/>
            <person name="Hori S."/>
            <person name="Arai W."/>
            <person name="Tsubouchi T."/>
            <person name="Morono Y."/>
            <person name="Uchiyama I."/>
            <person name="Ito T."/>
            <person name="Fujiyama A."/>
            <person name="Inagaki F."/>
            <person name="Takami H."/>
        </authorList>
    </citation>
    <scope>NUCLEOTIDE SEQUENCE</scope>
    <source>
        <strain evidence="3">Expedition CK06-06</strain>
    </source>
</reference>
<dbReference type="SUPFAM" id="SSF56925">
    <property type="entry name" value="OMPA-like"/>
    <property type="match status" value="1"/>
</dbReference>
<organism evidence="3">
    <name type="scientific">marine sediment metagenome</name>
    <dbReference type="NCBI Taxonomy" id="412755"/>
    <lineage>
        <taxon>unclassified sequences</taxon>
        <taxon>metagenomes</taxon>
        <taxon>ecological metagenomes</taxon>
    </lineage>
</organism>
<comment type="caution">
    <text evidence="3">The sequence shown here is derived from an EMBL/GenBank/DDBJ whole genome shotgun (WGS) entry which is preliminary data.</text>
</comment>
<gene>
    <name evidence="3" type="ORF">S03H2_58875</name>
</gene>
<keyword evidence="1" id="KW-0732">Signal</keyword>
<dbReference type="InterPro" id="IPR027385">
    <property type="entry name" value="Beta-barrel_OMP"/>
</dbReference>